<dbReference type="Proteomes" id="UP000011746">
    <property type="component" value="Unassembled WGS sequence"/>
</dbReference>
<evidence type="ECO:0000313" key="5">
    <source>
        <dbReference type="Proteomes" id="UP000092654"/>
    </source>
</evidence>
<feature type="transmembrane region" description="Helical" evidence="1">
    <location>
        <begin position="98"/>
        <end position="124"/>
    </location>
</feature>
<dbReference type="AlphaFoldDB" id="K2FI80"/>
<evidence type="ECO:0000313" key="2">
    <source>
        <dbReference type="EMBL" id="AKG05852.1"/>
    </source>
</evidence>
<feature type="transmembrane region" description="Helical" evidence="1">
    <location>
        <begin position="161"/>
        <end position="180"/>
    </location>
</feature>
<dbReference type="KEGG" id="sje:AAV35_013960"/>
<dbReference type="GO" id="GO:0140359">
    <property type="term" value="F:ABC-type transporter activity"/>
    <property type="evidence" value="ECO:0007669"/>
    <property type="project" value="InterPro"/>
</dbReference>
<dbReference type="eggNOG" id="ENOG503184I">
    <property type="taxonomic scope" value="Bacteria"/>
</dbReference>
<protein>
    <submittedName>
        <fullName evidence="3">Membrane protein</fullName>
    </submittedName>
</protein>
<dbReference type="RefSeq" id="WP_008591916.1">
    <property type="nucleotide sequence ID" value="NZ_AMPQ01000040.1"/>
</dbReference>
<evidence type="ECO:0000256" key="1">
    <source>
        <dbReference type="SAM" id="Phobius"/>
    </source>
</evidence>
<keyword evidence="4" id="KW-1185">Reference proteome</keyword>
<keyword evidence="1" id="KW-0472">Membrane</keyword>
<keyword evidence="1" id="KW-1133">Transmembrane helix</keyword>
<dbReference type="Proteomes" id="UP000092654">
    <property type="component" value="Plasmid pSJ52"/>
</dbReference>
<dbReference type="GO" id="GO:0005886">
    <property type="term" value="C:plasma membrane"/>
    <property type="evidence" value="ECO:0007669"/>
    <property type="project" value="UniProtKB-SubCell"/>
</dbReference>
<dbReference type="EMBL" id="AMPQ01000040">
    <property type="protein sequence ID" value="EKE30781.1"/>
    <property type="molecule type" value="Genomic_DNA"/>
</dbReference>
<gene>
    <name evidence="2" type="ORF">AAV35_013960</name>
    <name evidence="3" type="ORF">MJ3_11705</name>
</gene>
<feature type="transmembrane region" description="Helical" evidence="1">
    <location>
        <begin position="204"/>
        <end position="224"/>
    </location>
</feature>
<geneLocation type="plasmid" evidence="5">
    <name>psj52</name>
</geneLocation>
<feature type="transmembrane region" description="Helical" evidence="1">
    <location>
        <begin position="53"/>
        <end position="77"/>
    </location>
</feature>
<dbReference type="PATRIC" id="fig|1230341.3.peg.2363"/>
<evidence type="ECO:0000313" key="3">
    <source>
        <dbReference type="EMBL" id="EKE30781.1"/>
    </source>
</evidence>
<evidence type="ECO:0000313" key="4">
    <source>
        <dbReference type="Proteomes" id="UP000011746"/>
    </source>
</evidence>
<accession>K2FI80</accession>
<keyword evidence="1" id="KW-0812">Transmembrane</keyword>
<reference evidence="2 5" key="2">
    <citation type="submission" date="2015-06" db="EMBL/GenBank/DDBJ databases">
        <title>Salimicrobium jeotgali MJ3, isolated from Myulchi jeot, a traditional Korean fermented seafood.</title>
        <authorList>
            <person name="Kim K.H."/>
            <person name="Jeon C.O."/>
            <person name="Jin H.M."/>
        </authorList>
    </citation>
    <scope>NUCLEOTIDE SEQUENCE [LARGE SCALE GENOMIC DNA]</scope>
    <source>
        <strain evidence="2 5">MJ3</strain>
        <plasmid evidence="5">psj52</plasmid>
        <plasmid evidence="2">pSJ52</plasmid>
    </source>
</reference>
<dbReference type="OrthoDB" id="2580477at2"/>
<sequence>MLTISLKEFKSLFKSVRSIIVIGVLFGVTLGAAKLVNSFQGQLEQVGLGNNAYAGGAMIIVLVAGPLFVLSLSHNVINQEISSRTIRFIATKTSRFNFIAGKFLGVTFFWLLCLFIAFLLIIPFSEDFYFLEFSQSFVFIFYFVGITILLSTLIPKPTLTMFIGVILATSFTVLGFWSMASDNIFLKLYSFVTPYFYYSQDKEFLAYTVLIFPVLFLGLSLLILRKRDL</sequence>
<dbReference type="EMBL" id="CP011362">
    <property type="protein sequence ID" value="AKG05852.1"/>
    <property type="molecule type" value="Genomic_DNA"/>
</dbReference>
<feature type="transmembrane region" description="Helical" evidence="1">
    <location>
        <begin position="136"/>
        <end position="154"/>
    </location>
</feature>
<reference evidence="3 4" key="1">
    <citation type="journal article" date="2012" name="J. Bacteriol.">
        <title>Draft Genome Sequence of Salimicrobium sp. Strain MJ3, Isolated from Myulchi-Jeot, Korean Fermented Seafood.</title>
        <authorList>
            <person name="Lee S.H."/>
            <person name="Jung J.Y."/>
            <person name="Jeon C.O."/>
        </authorList>
    </citation>
    <scope>NUCLEOTIDE SEQUENCE [LARGE SCALE GENOMIC DNA]</scope>
    <source>
        <strain evidence="3 4">MJ3</strain>
    </source>
</reference>
<organism evidence="3 4">
    <name type="scientific">Salimicrobium jeotgali</name>
    <dbReference type="NCBI Taxonomy" id="1230341"/>
    <lineage>
        <taxon>Bacteria</taxon>
        <taxon>Bacillati</taxon>
        <taxon>Bacillota</taxon>
        <taxon>Bacilli</taxon>
        <taxon>Bacillales</taxon>
        <taxon>Bacillaceae</taxon>
        <taxon>Salimicrobium</taxon>
    </lineage>
</organism>
<name>K2FI80_9BACI</name>
<feature type="transmembrane region" description="Helical" evidence="1">
    <location>
        <begin position="12"/>
        <end position="33"/>
    </location>
</feature>
<keyword evidence="2" id="KW-0614">Plasmid</keyword>
<geneLocation type="plasmid" evidence="2">
    <name>pSJ52</name>
</geneLocation>
<proteinExistence type="predicted"/>